<dbReference type="EMBL" id="JACHEH010000007">
    <property type="protein sequence ID" value="MBB6169448.1"/>
    <property type="molecule type" value="Genomic_DNA"/>
</dbReference>
<evidence type="ECO:0000313" key="2">
    <source>
        <dbReference type="Proteomes" id="UP000588017"/>
    </source>
</evidence>
<proteinExistence type="predicted"/>
<dbReference type="AlphaFoldDB" id="A0A841K9B6"/>
<gene>
    <name evidence="1" type="ORF">HNQ73_003090</name>
</gene>
<organism evidence="1 2">
    <name type="scientific">Chelatococcus composti</name>
    <dbReference type="NCBI Taxonomy" id="1743235"/>
    <lineage>
        <taxon>Bacteria</taxon>
        <taxon>Pseudomonadati</taxon>
        <taxon>Pseudomonadota</taxon>
        <taxon>Alphaproteobacteria</taxon>
        <taxon>Hyphomicrobiales</taxon>
        <taxon>Chelatococcaceae</taxon>
        <taxon>Chelatococcus</taxon>
    </lineage>
</organism>
<dbReference type="Proteomes" id="UP000588017">
    <property type="component" value="Unassembled WGS sequence"/>
</dbReference>
<evidence type="ECO:0000313" key="1">
    <source>
        <dbReference type="EMBL" id="MBB6169448.1"/>
    </source>
</evidence>
<comment type="caution">
    <text evidence="1">The sequence shown here is derived from an EMBL/GenBank/DDBJ whole genome shotgun (WGS) entry which is preliminary data.</text>
</comment>
<reference evidence="1 2" key="1">
    <citation type="submission" date="2020-08" db="EMBL/GenBank/DDBJ databases">
        <title>Genomic Encyclopedia of Type Strains, Phase IV (KMG-IV): sequencing the most valuable type-strain genomes for metagenomic binning, comparative biology and taxonomic classification.</title>
        <authorList>
            <person name="Goeker M."/>
        </authorList>
    </citation>
    <scope>NUCLEOTIDE SEQUENCE [LARGE SCALE GENOMIC DNA]</scope>
    <source>
        <strain evidence="1 2">DSM 101465</strain>
    </source>
</reference>
<protein>
    <submittedName>
        <fullName evidence="1">Uncharacterized protein</fullName>
    </submittedName>
</protein>
<accession>A0A841K9B6</accession>
<keyword evidence="2" id="KW-1185">Reference proteome</keyword>
<sequence length="96" mass="10847">MRFRVEPLDVPPSVAARRLGLTPAEFEYRLPRLLSRGFPPADPDTGNYDLEAIDRWRHRRHPHLFPDQAATLTAPPVARDASQVVRQRIAGLRNGG</sequence>
<name>A0A841K9B6_9HYPH</name>